<evidence type="ECO:0000256" key="2">
    <source>
        <dbReference type="ARBA" id="ARBA00022737"/>
    </source>
</evidence>
<dbReference type="Gene3D" id="2.130.10.10">
    <property type="entry name" value="YVTN repeat-like/Quinoprotein amine dehydrogenase"/>
    <property type="match status" value="1"/>
</dbReference>
<keyword evidence="1" id="KW-0853">WD repeat</keyword>
<dbReference type="Proteomes" id="UP000799753">
    <property type="component" value="Unassembled WGS sequence"/>
</dbReference>
<keyword evidence="5" id="KW-1185">Reference proteome</keyword>
<reference evidence="4" key="1">
    <citation type="journal article" date="2020" name="Stud. Mycol.">
        <title>101 Dothideomycetes genomes: a test case for predicting lifestyles and emergence of pathogens.</title>
        <authorList>
            <person name="Haridas S."/>
            <person name="Albert R."/>
            <person name="Binder M."/>
            <person name="Bloem J."/>
            <person name="Labutti K."/>
            <person name="Salamov A."/>
            <person name="Andreopoulos B."/>
            <person name="Baker S."/>
            <person name="Barry K."/>
            <person name="Bills G."/>
            <person name="Bluhm B."/>
            <person name="Cannon C."/>
            <person name="Castanera R."/>
            <person name="Culley D."/>
            <person name="Daum C."/>
            <person name="Ezra D."/>
            <person name="Gonzalez J."/>
            <person name="Henrissat B."/>
            <person name="Kuo A."/>
            <person name="Liang C."/>
            <person name="Lipzen A."/>
            <person name="Lutzoni F."/>
            <person name="Magnuson J."/>
            <person name="Mondo S."/>
            <person name="Nolan M."/>
            <person name="Ohm R."/>
            <person name="Pangilinan J."/>
            <person name="Park H.-J."/>
            <person name="Ramirez L."/>
            <person name="Alfaro M."/>
            <person name="Sun H."/>
            <person name="Tritt A."/>
            <person name="Yoshinaga Y."/>
            <person name="Zwiers L.-H."/>
            <person name="Turgeon B."/>
            <person name="Goodwin S."/>
            <person name="Spatafora J."/>
            <person name="Crous P."/>
            <person name="Grigoriev I."/>
        </authorList>
    </citation>
    <scope>NUCLEOTIDE SEQUENCE</scope>
    <source>
        <strain evidence="4">CBS 473.64</strain>
    </source>
</reference>
<evidence type="ECO:0000313" key="5">
    <source>
        <dbReference type="Proteomes" id="UP000799753"/>
    </source>
</evidence>
<dbReference type="OrthoDB" id="128867at2759"/>
<proteinExistence type="predicted"/>
<evidence type="ECO:0000313" key="4">
    <source>
        <dbReference type="EMBL" id="KAF2640655.1"/>
    </source>
</evidence>
<dbReference type="AlphaFoldDB" id="A0A6A6RZK0"/>
<feature type="compositionally biased region" description="Basic residues" evidence="3">
    <location>
        <begin position="370"/>
        <end position="381"/>
    </location>
</feature>
<dbReference type="PANTHER" id="PTHR44472">
    <property type="entry name" value="DDB1- AND CUL4-ASSOCIATED FACTOR 4-RELATED"/>
    <property type="match status" value="1"/>
</dbReference>
<gene>
    <name evidence="4" type="ORF">P280DRAFT_399838</name>
</gene>
<dbReference type="InterPro" id="IPR052254">
    <property type="entry name" value="CUL4-DDB1_E3_ligase_receptor"/>
</dbReference>
<evidence type="ECO:0000256" key="3">
    <source>
        <dbReference type="SAM" id="MobiDB-lite"/>
    </source>
</evidence>
<protein>
    <recommendedName>
        <fullName evidence="6">WD40 repeat-like protein</fullName>
    </recommendedName>
</protein>
<evidence type="ECO:0000256" key="1">
    <source>
        <dbReference type="ARBA" id="ARBA00022574"/>
    </source>
</evidence>
<dbReference type="PANTHER" id="PTHR44472:SF1">
    <property type="entry name" value="DDB1 AND CUL4 ASSOCIATED FACTOR 4"/>
    <property type="match status" value="1"/>
</dbReference>
<dbReference type="EMBL" id="MU006784">
    <property type="protein sequence ID" value="KAF2640655.1"/>
    <property type="molecule type" value="Genomic_DNA"/>
</dbReference>
<feature type="region of interest" description="Disordered" evidence="3">
    <location>
        <begin position="353"/>
        <end position="389"/>
    </location>
</feature>
<evidence type="ECO:0008006" key="6">
    <source>
        <dbReference type="Google" id="ProtNLM"/>
    </source>
</evidence>
<dbReference type="SUPFAM" id="SSF50978">
    <property type="entry name" value="WD40 repeat-like"/>
    <property type="match status" value="1"/>
</dbReference>
<dbReference type="InterPro" id="IPR015943">
    <property type="entry name" value="WD40/YVTN_repeat-like_dom_sf"/>
</dbReference>
<organism evidence="4 5">
    <name type="scientific">Massarina eburnea CBS 473.64</name>
    <dbReference type="NCBI Taxonomy" id="1395130"/>
    <lineage>
        <taxon>Eukaryota</taxon>
        <taxon>Fungi</taxon>
        <taxon>Dikarya</taxon>
        <taxon>Ascomycota</taxon>
        <taxon>Pezizomycotina</taxon>
        <taxon>Dothideomycetes</taxon>
        <taxon>Pleosporomycetidae</taxon>
        <taxon>Pleosporales</taxon>
        <taxon>Massarineae</taxon>
        <taxon>Massarinaceae</taxon>
        <taxon>Massarina</taxon>
    </lineage>
</organism>
<name>A0A6A6RZK0_9PLEO</name>
<accession>A0A6A6RZK0</accession>
<sequence length="485" mass="54429">MDGREIPGFYFDTDKKKYFKIQKTHQLPPNAKHSASNVIRESRKQKIDKELVLRTQKRRKETIVRRYSPLIQANLNREIGDRIGSYYVRTSWPEACASTLPNTPEIVFEPANCIRFFDRDPVTRNMYIVQADNIVKRRRPNEDADLEAYTSSPSVEDDLSYMYEPWDEVARLTSPISSLTCLPASGALAVTSIGSDRSPMVYLTDPDKDGPYIGQKFTPRGVNTIWGASTWAPTTSDNSVAAADTEKLAVAASSSVLLFTRAEGGNWQSSPVFKTKSDVLTVDWISPYLISMGCRNGKIFLYDTRCKDSSQILRHPCSILTLKHTDQQTQVVCAGIEGAICLYDFRASRSSSTSLNGNSHDNEGNISHRYPNRNGRKRRKLQQAVSTKRSQPIVTYGDVTNASLTPAIDLHPRLGLVAIAHDRSPSAVLLHNLWSGKLIREMRLDKSRPLHSASAMRCLKFMDREDGDGVDLWANCDGGIVRYRT</sequence>
<keyword evidence="2" id="KW-0677">Repeat</keyword>
<dbReference type="GO" id="GO:0080008">
    <property type="term" value="C:Cul4-RING E3 ubiquitin ligase complex"/>
    <property type="evidence" value="ECO:0007669"/>
    <property type="project" value="TreeGrafter"/>
</dbReference>
<dbReference type="InterPro" id="IPR036322">
    <property type="entry name" value="WD40_repeat_dom_sf"/>
</dbReference>